<accession>A0A2A3E0C7</accession>
<evidence type="ECO:0000313" key="3">
    <source>
        <dbReference type="EMBL" id="PBC25200.1"/>
    </source>
</evidence>
<gene>
    <name evidence="3" type="ORF">APICC_05366</name>
</gene>
<feature type="compositionally biased region" description="Polar residues" evidence="2">
    <location>
        <begin position="193"/>
        <end position="212"/>
    </location>
</feature>
<evidence type="ECO:0000256" key="1">
    <source>
        <dbReference type="SAM" id="Coils"/>
    </source>
</evidence>
<dbReference type="AlphaFoldDB" id="A0A2A3E0C7"/>
<evidence type="ECO:0000256" key="2">
    <source>
        <dbReference type="SAM" id="MobiDB-lite"/>
    </source>
</evidence>
<sequence>MKEDLGGVVIIIDIAKAFDTVPHKAISKELEMKGVLNLIRTLDETMEGIKFGSDNVSVLLVKTLSFWEIEINSERRKPDMVIKDHEKVYVVDVTIRYENNDFLMKTYKKKCKKYKETAETLKQKLKAIESSIIPVVIGCRGIMLRAIQIKHALTASFIVHRSSIEMPNEFFRKANPKFKSERDHWSTLKKTKQLSTGTQSNPSQPFKLSNASPHVLTAPSERISVPNFPSSRVDPMAISLKSKSA</sequence>
<organism evidence="3 4">
    <name type="scientific">Apis cerana cerana</name>
    <name type="common">Oriental honeybee</name>
    <dbReference type="NCBI Taxonomy" id="94128"/>
    <lineage>
        <taxon>Eukaryota</taxon>
        <taxon>Metazoa</taxon>
        <taxon>Ecdysozoa</taxon>
        <taxon>Arthropoda</taxon>
        <taxon>Hexapoda</taxon>
        <taxon>Insecta</taxon>
        <taxon>Pterygota</taxon>
        <taxon>Neoptera</taxon>
        <taxon>Endopterygota</taxon>
        <taxon>Hymenoptera</taxon>
        <taxon>Apocrita</taxon>
        <taxon>Aculeata</taxon>
        <taxon>Apoidea</taxon>
        <taxon>Anthophila</taxon>
        <taxon>Apidae</taxon>
        <taxon>Apis</taxon>
    </lineage>
</organism>
<proteinExistence type="predicted"/>
<keyword evidence="1" id="KW-0175">Coiled coil</keyword>
<dbReference type="EMBL" id="KZ288491">
    <property type="protein sequence ID" value="PBC25200.1"/>
    <property type="molecule type" value="Genomic_DNA"/>
</dbReference>
<dbReference type="Proteomes" id="UP000242457">
    <property type="component" value="Unassembled WGS sequence"/>
</dbReference>
<dbReference type="OrthoDB" id="7687051at2759"/>
<feature type="region of interest" description="Disordered" evidence="2">
    <location>
        <begin position="181"/>
        <end position="212"/>
    </location>
</feature>
<keyword evidence="4" id="KW-1185">Reference proteome</keyword>
<evidence type="ECO:0000313" key="4">
    <source>
        <dbReference type="Proteomes" id="UP000242457"/>
    </source>
</evidence>
<reference evidence="3 4" key="1">
    <citation type="submission" date="2014-07" db="EMBL/GenBank/DDBJ databases">
        <title>Genomic and transcriptomic analysis on Apis cerana provide comprehensive insights into honey bee biology.</title>
        <authorList>
            <person name="Diao Q."/>
            <person name="Sun L."/>
            <person name="Zheng H."/>
            <person name="Zheng H."/>
            <person name="Xu S."/>
            <person name="Wang S."/>
            <person name="Zeng Z."/>
            <person name="Hu F."/>
            <person name="Su S."/>
            <person name="Wu J."/>
        </authorList>
    </citation>
    <scope>NUCLEOTIDE SEQUENCE [LARGE SCALE GENOMIC DNA]</scope>
    <source>
        <tissue evidence="3">Pupae without intestine</tissue>
    </source>
</reference>
<feature type="coiled-coil region" evidence="1">
    <location>
        <begin position="104"/>
        <end position="131"/>
    </location>
</feature>
<dbReference type="STRING" id="94128.A0A2A3E0C7"/>
<protein>
    <submittedName>
        <fullName evidence="3">Uncharacterized protein</fullName>
    </submittedName>
</protein>
<name>A0A2A3E0C7_APICC</name>